<reference evidence="2 3" key="1">
    <citation type="submission" date="2017-03" db="EMBL/GenBank/DDBJ databases">
        <title>Genome analysis of strain PAMC 26510.</title>
        <authorList>
            <person name="Oh H.-M."/>
            <person name="Yang J.-A."/>
        </authorList>
    </citation>
    <scope>NUCLEOTIDE SEQUENCE [LARGE SCALE GENOMIC DNA]</scope>
    <source>
        <strain evidence="2 3">PAMC 26510</strain>
    </source>
</reference>
<name>A0A242N9J8_CABSO</name>
<evidence type="ECO:0000256" key="1">
    <source>
        <dbReference type="SAM" id="MobiDB-lite"/>
    </source>
</evidence>
<gene>
    <name evidence="2" type="ORF">PAMC26510_03860</name>
</gene>
<proteinExistence type="predicted"/>
<dbReference type="EMBL" id="NBTY01000016">
    <property type="protein sequence ID" value="OTP80104.1"/>
    <property type="molecule type" value="Genomic_DNA"/>
</dbReference>
<sequence length="44" mass="5131">MQHSEREKKNGLPLRARRGEPQVKASQDEWSPVIKDAMRTLGWL</sequence>
<dbReference type="AlphaFoldDB" id="A0A242N9J8"/>
<organism evidence="2 3">
    <name type="scientific">Caballeronia sordidicola</name>
    <name type="common">Burkholderia sordidicola</name>
    <dbReference type="NCBI Taxonomy" id="196367"/>
    <lineage>
        <taxon>Bacteria</taxon>
        <taxon>Pseudomonadati</taxon>
        <taxon>Pseudomonadota</taxon>
        <taxon>Betaproteobacteria</taxon>
        <taxon>Burkholderiales</taxon>
        <taxon>Burkholderiaceae</taxon>
        <taxon>Caballeronia</taxon>
    </lineage>
</organism>
<comment type="caution">
    <text evidence="2">The sequence shown here is derived from an EMBL/GenBank/DDBJ whole genome shotgun (WGS) entry which is preliminary data.</text>
</comment>
<feature type="compositionally biased region" description="Basic and acidic residues" evidence="1">
    <location>
        <begin position="1"/>
        <end position="10"/>
    </location>
</feature>
<accession>A0A242N9J8</accession>
<evidence type="ECO:0000313" key="3">
    <source>
        <dbReference type="Proteomes" id="UP000194546"/>
    </source>
</evidence>
<feature type="region of interest" description="Disordered" evidence="1">
    <location>
        <begin position="1"/>
        <end position="31"/>
    </location>
</feature>
<dbReference type="Proteomes" id="UP000194546">
    <property type="component" value="Unassembled WGS sequence"/>
</dbReference>
<protein>
    <submittedName>
        <fullName evidence="2">Uncharacterized protein</fullName>
    </submittedName>
</protein>
<evidence type="ECO:0000313" key="2">
    <source>
        <dbReference type="EMBL" id="OTP80104.1"/>
    </source>
</evidence>